<dbReference type="OrthoDB" id="4315969at2"/>
<keyword evidence="1" id="KW-0732">Signal</keyword>
<reference evidence="2 3" key="1">
    <citation type="submission" date="2015-02" db="EMBL/GenBank/DDBJ databases">
        <title>Genome sequence of thermotolerant Streptomyces cyaneogriseus subsp. Noncyanogenus NMWT1, the producer of nematocidal antibiotics nemadectin.</title>
        <authorList>
            <person name="Wang H."/>
            <person name="Li C."/>
            <person name="Xiang W."/>
            <person name="Wang X."/>
        </authorList>
    </citation>
    <scope>NUCLEOTIDE SEQUENCE [LARGE SCALE GENOMIC DNA]</scope>
    <source>
        <strain evidence="2 3">NMWT 1</strain>
    </source>
</reference>
<evidence type="ECO:0000313" key="3">
    <source>
        <dbReference type="Proteomes" id="UP000032234"/>
    </source>
</evidence>
<dbReference type="HOGENOM" id="CLU_154658_0_0_11"/>
<dbReference type="AlphaFoldDB" id="A0A0C5FKS8"/>
<name>A0A0C5FKS8_9ACTN</name>
<dbReference type="PATRIC" id="fig|477245.3.peg.264"/>
<dbReference type="STRING" id="477245.TU94_01115"/>
<evidence type="ECO:0000256" key="1">
    <source>
        <dbReference type="SAM" id="SignalP"/>
    </source>
</evidence>
<accession>A0A0C5FKS8</accession>
<dbReference type="Proteomes" id="UP000032234">
    <property type="component" value="Chromosome"/>
</dbReference>
<dbReference type="EMBL" id="CP010849">
    <property type="protein sequence ID" value="AJP00347.1"/>
    <property type="molecule type" value="Genomic_DNA"/>
</dbReference>
<gene>
    <name evidence="2" type="ORF">TU94_01115</name>
</gene>
<dbReference type="RefSeq" id="WP_052808526.1">
    <property type="nucleotide sequence ID" value="NZ_CP010849.1"/>
</dbReference>
<protein>
    <submittedName>
        <fullName evidence="2">Uncharacterized protein</fullName>
    </submittedName>
</protein>
<proteinExistence type="predicted"/>
<feature type="chain" id="PRO_5002177137" evidence="1">
    <location>
        <begin position="32"/>
        <end position="140"/>
    </location>
</feature>
<dbReference type="KEGG" id="scw:TU94_01115"/>
<sequence>MRIRTRIAPLTLTAALLAGAAATVTTASAGAAEPQQSVSIQADCYGSAKNYTSAPGSGSSNAHWPGTGTWAYTTANCADINLKVNATREVRTCFKATGSCNSWRTARAGQWALAATDVRDGSGFYIQFRGTARSTGLIAY</sequence>
<feature type="signal peptide" evidence="1">
    <location>
        <begin position="1"/>
        <end position="31"/>
    </location>
</feature>
<organism evidence="2 3">
    <name type="scientific">Streptomyces cyaneogriseus subsp. noncyanogenus</name>
    <dbReference type="NCBI Taxonomy" id="477245"/>
    <lineage>
        <taxon>Bacteria</taxon>
        <taxon>Bacillati</taxon>
        <taxon>Actinomycetota</taxon>
        <taxon>Actinomycetes</taxon>
        <taxon>Kitasatosporales</taxon>
        <taxon>Streptomycetaceae</taxon>
        <taxon>Streptomyces</taxon>
    </lineage>
</organism>
<evidence type="ECO:0000313" key="2">
    <source>
        <dbReference type="EMBL" id="AJP00347.1"/>
    </source>
</evidence>
<keyword evidence="3" id="KW-1185">Reference proteome</keyword>